<keyword evidence="1" id="KW-0812">Transmembrane</keyword>
<feature type="domain" description="Tyrosine-protein phosphatase" evidence="3">
    <location>
        <begin position="501"/>
        <end position="783"/>
    </location>
</feature>
<dbReference type="SMART" id="SM00404">
    <property type="entry name" value="PTPc_motif"/>
    <property type="match status" value="1"/>
</dbReference>
<dbReference type="PANTHER" id="PTHR46163:SF5">
    <property type="entry name" value="TYROSINE-PROTEIN PHOSPHATASE"/>
    <property type="match status" value="1"/>
</dbReference>
<keyword evidence="5" id="KW-1185">Reference proteome</keyword>
<dbReference type="InterPro" id="IPR000387">
    <property type="entry name" value="Tyr_Pase_dom"/>
</dbReference>
<evidence type="ECO:0000259" key="4">
    <source>
        <dbReference type="PROSITE" id="PS50056"/>
    </source>
</evidence>
<keyword evidence="1" id="KW-1133">Transmembrane helix</keyword>
<feature type="chain" id="PRO_5005892559" evidence="2">
    <location>
        <begin position="25"/>
        <end position="1135"/>
    </location>
</feature>
<evidence type="ECO:0000313" key="6">
    <source>
        <dbReference type="WBParaSite" id="PTRK_0001590500.1"/>
    </source>
</evidence>
<feature type="domain" description="Tyrosine-protein phosphatase" evidence="3">
    <location>
        <begin position="871"/>
        <end position="1110"/>
    </location>
</feature>
<dbReference type="Pfam" id="PF00102">
    <property type="entry name" value="Y_phosphatase"/>
    <property type="match status" value="2"/>
</dbReference>
<dbReference type="Pfam" id="PF24488">
    <property type="entry name" value="DUF7584"/>
    <property type="match status" value="1"/>
</dbReference>
<organism evidence="5 6">
    <name type="scientific">Parastrongyloides trichosuri</name>
    <name type="common">Possum-specific nematode worm</name>
    <dbReference type="NCBI Taxonomy" id="131310"/>
    <lineage>
        <taxon>Eukaryota</taxon>
        <taxon>Metazoa</taxon>
        <taxon>Ecdysozoa</taxon>
        <taxon>Nematoda</taxon>
        <taxon>Chromadorea</taxon>
        <taxon>Rhabditida</taxon>
        <taxon>Tylenchina</taxon>
        <taxon>Panagrolaimomorpha</taxon>
        <taxon>Strongyloidoidea</taxon>
        <taxon>Strongyloididae</taxon>
        <taxon>Parastrongyloides</taxon>
    </lineage>
</organism>
<dbReference type="PROSITE" id="PS50056">
    <property type="entry name" value="TYR_PHOSPHATASE_2"/>
    <property type="match status" value="1"/>
</dbReference>
<protein>
    <submittedName>
        <fullName evidence="6">Tyrosine-protein phosphatase domain-containing protein</fullName>
    </submittedName>
</protein>
<dbReference type="Proteomes" id="UP000038045">
    <property type="component" value="Unplaced"/>
</dbReference>
<evidence type="ECO:0000259" key="3">
    <source>
        <dbReference type="PROSITE" id="PS50055"/>
    </source>
</evidence>
<dbReference type="InterPro" id="IPR003595">
    <property type="entry name" value="Tyr_Pase_cat"/>
</dbReference>
<dbReference type="PRINTS" id="PR00700">
    <property type="entry name" value="PRTYPHPHTASE"/>
</dbReference>
<dbReference type="PANTHER" id="PTHR46163">
    <property type="entry name" value="TYROSINE-PROTEIN PHOSPHATASE-RELATED"/>
    <property type="match status" value="1"/>
</dbReference>
<accession>A0A0N5A2N9</accession>
<dbReference type="GO" id="GO:0004725">
    <property type="term" value="F:protein tyrosine phosphatase activity"/>
    <property type="evidence" value="ECO:0007669"/>
    <property type="project" value="InterPro"/>
</dbReference>
<dbReference type="InterPro" id="IPR056006">
    <property type="entry name" value="DUF7584"/>
</dbReference>
<dbReference type="InterPro" id="IPR056007">
    <property type="entry name" value="DUF7585"/>
</dbReference>
<feature type="transmembrane region" description="Helical" evidence="1">
    <location>
        <begin position="468"/>
        <end position="491"/>
    </location>
</feature>
<name>A0A0N5A2N9_PARTI</name>
<feature type="signal peptide" evidence="2">
    <location>
        <begin position="1"/>
        <end position="24"/>
    </location>
</feature>
<dbReference type="InterPro" id="IPR016130">
    <property type="entry name" value="Tyr_Pase_AS"/>
</dbReference>
<dbReference type="SUPFAM" id="SSF52799">
    <property type="entry name" value="(Phosphotyrosine protein) phosphatases II"/>
    <property type="match status" value="2"/>
</dbReference>
<dbReference type="AlphaFoldDB" id="A0A0N5A2N9"/>
<dbReference type="CDD" id="cd00047">
    <property type="entry name" value="PTPc"/>
    <property type="match status" value="1"/>
</dbReference>
<dbReference type="InterPro" id="IPR056005">
    <property type="entry name" value="DUF7583"/>
</dbReference>
<feature type="domain" description="Tyrosine specific protein phosphatases" evidence="4">
    <location>
        <begin position="1028"/>
        <end position="1101"/>
    </location>
</feature>
<dbReference type="PROSITE" id="PS50055">
    <property type="entry name" value="TYR_PHOSPHATASE_PTP"/>
    <property type="match status" value="2"/>
</dbReference>
<keyword evidence="1" id="KW-0472">Membrane</keyword>
<dbReference type="InterPro" id="IPR029021">
    <property type="entry name" value="Prot-tyrosine_phosphatase-like"/>
</dbReference>
<dbReference type="SMART" id="SM00194">
    <property type="entry name" value="PTPc"/>
    <property type="match status" value="1"/>
</dbReference>
<dbReference type="STRING" id="131310.A0A0N5A2N9"/>
<dbReference type="Pfam" id="PF24490">
    <property type="entry name" value="DUF7585"/>
    <property type="match status" value="1"/>
</dbReference>
<keyword evidence="2" id="KW-0732">Signal</keyword>
<proteinExistence type="predicted"/>
<sequence length="1135" mass="131801">MKLSVLYVPILIYLMLTMLQFNSGAENNLFPSAPTGVPDGDITYSLEHESTSDVILVKCPDMDYTHHDKLTRISLSKRFQFPVGYSRQMSSTFVWSAVRNPNPENKDFKVNCGSYNYRDSHGLREIHWNINIKWKNSIDTSKDLIFVDPVGINIDPVKNKCMKTNAELILVSIGKDKNLFTFEEMTNANSYSKQIVYFFDKDMVSRSEELVTPCGVAMICYYPPSIIIVNNKKYLASMDKKVKVVYSESEKSRPYKLKLMLGRGSGLENFYAGEMVSVQRMKYRDGNVEVINDTFFETADSFTINGYEILNFKYLAFTQGGKYVNVSETIFFGPKVRQLITPFEITDIGKDKKEIQANCSTERLSYGFLIAIEANNVTTKVKNSILDGQTIDNFEKKKNLFVYTITNKSQYIINCIYQTPDGTVKIRKVYIDKSKHIVHTDKYGNIKIIRNQRKIFFFKYKEHMSPSLFLLLFLLAGFIIIIISFLIYYFALRKMVERFFEEKRMRSRYPNIFHFWDTVLSQTLKEYSKIATYDKYVSRKLKSIKIIKHVENEDSNVINADNLFNSTLIKSYRIINGLIKAHYVKNVSPKRTYIISDGPRKHAIGEFFKMLFMEDVAVVVAIIYKDFNNPKANTKDVRYWPTKAPIVFENLTVEPDEDKNHKGDGNIRFSFRLFNESIKPKSLTIFHVSDWREYDLPSTKYLIELYKSVSECAGKRSVLVHNSYSVGPRVFIYTFFSCIFERMVEDNTIDNPMKVVKEIREQCFGGNITRMEFGYIVTALIKNFFEMRYLVGNEATKLKFFEDFDTYMYKSRMAFSNVSDEFNEMFKFLLASDRLKIAELINQCKRVQVDPIDVLEKKCQRYLAVSQSNYKDKLRYPGVYCLDNAAVYVSGFPKTDLRSFIHANEMIYDMAGGKKRKIIMCQAPVSSSIEDMLNVLYNYKVGIIVILVNPGELITKPPKWTKYLPYKEVVFKAGSYVVIRTHYKAADNNNISVMDCKIFCNTDASQFNPLRVYHYEAWPDKSVPRKTSNVLKLLRRVMNDPLSNRHIVIHCSAGIGRTGTFALALLMIDTVQAHGWFNPIKSLDILRKHRHRAVQTDSQFAFAIALVLHYFRKEIINIDKKLLVNFEELLKIYFD</sequence>
<dbReference type="InterPro" id="IPR000242">
    <property type="entry name" value="PTP_cat"/>
</dbReference>
<evidence type="ECO:0000313" key="5">
    <source>
        <dbReference type="Proteomes" id="UP000038045"/>
    </source>
</evidence>
<dbReference type="Pfam" id="PF24486">
    <property type="entry name" value="DUF7583"/>
    <property type="match status" value="1"/>
</dbReference>
<dbReference type="InterPro" id="IPR052782">
    <property type="entry name" value="Oocyte-zygote_transition_reg"/>
</dbReference>
<dbReference type="WBParaSite" id="PTRK_0001590500.1">
    <property type="protein sequence ID" value="PTRK_0001590500.1"/>
    <property type="gene ID" value="PTRK_0001590500"/>
</dbReference>
<evidence type="ECO:0000256" key="2">
    <source>
        <dbReference type="SAM" id="SignalP"/>
    </source>
</evidence>
<reference evidence="6" key="1">
    <citation type="submission" date="2017-02" db="UniProtKB">
        <authorList>
            <consortium name="WormBaseParasite"/>
        </authorList>
    </citation>
    <scope>IDENTIFICATION</scope>
</reference>
<dbReference type="Gene3D" id="3.90.190.10">
    <property type="entry name" value="Protein tyrosine phosphatase superfamily"/>
    <property type="match status" value="2"/>
</dbReference>
<evidence type="ECO:0000256" key="1">
    <source>
        <dbReference type="SAM" id="Phobius"/>
    </source>
</evidence>
<dbReference type="PROSITE" id="PS00383">
    <property type="entry name" value="TYR_PHOSPHATASE_1"/>
    <property type="match status" value="1"/>
</dbReference>